<evidence type="ECO:0000256" key="6">
    <source>
        <dbReference type="ARBA" id="ARBA00023049"/>
    </source>
</evidence>
<dbReference type="PANTHER" id="PTHR43690">
    <property type="entry name" value="NARDILYSIN"/>
    <property type="match status" value="1"/>
</dbReference>
<evidence type="ECO:0000313" key="10">
    <source>
        <dbReference type="Proteomes" id="UP000253816"/>
    </source>
</evidence>
<organism evidence="9 10">
    <name type="scientific">Candidatus Similichlamydia laticola</name>
    <dbReference type="NCBI Taxonomy" id="2170265"/>
    <lineage>
        <taxon>Bacteria</taxon>
        <taxon>Pseudomonadati</taxon>
        <taxon>Chlamydiota</taxon>
        <taxon>Chlamydiia</taxon>
        <taxon>Parachlamydiales</taxon>
        <taxon>Candidatus Parilichlamydiaceae</taxon>
        <taxon>Candidatus Similichlamydia</taxon>
    </lineage>
</organism>
<dbReference type="PANTHER" id="PTHR43690:SF18">
    <property type="entry name" value="INSULIN-DEGRADING ENZYME-RELATED"/>
    <property type="match status" value="1"/>
</dbReference>
<dbReference type="SUPFAM" id="SSF63411">
    <property type="entry name" value="LuxS/MPP-like metallohydrolase"/>
    <property type="match status" value="3"/>
</dbReference>
<keyword evidence="10" id="KW-1185">Reference proteome</keyword>
<evidence type="ECO:0000256" key="1">
    <source>
        <dbReference type="ARBA" id="ARBA00007261"/>
    </source>
</evidence>
<keyword evidence="3" id="KW-0479">Metal-binding</keyword>
<dbReference type="InterPro" id="IPR011765">
    <property type="entry name" value="Pept_M16_N"/>
</dbReference>
<dbReference type="InterPro" id="IPR050626">
    <property type="entry name" value="Peptidase_M16"/>
</dbReference>
<evidence type="ECO:0000259" key="7">
    <source>
        <dbReference type="Pfam" id="PF00675"/>
    </source>
</evidence>
<evidence type="ECO:0000256" key="5">
    <source>
        <dbReference type="ARBA" id="ARBA00022833"/>
    </source>
</evidence>
<dbReference type="EMBL" id="QQBG01000022">
    <property type="protein sequence ID" value="RDB31290.1"/>
    <property type="molecule type" value="Genomic_DNA"/>
</dbReference>
<evidence type="ECO:0000256" key="3">
    <source>
        <dbReference type="ARBA" id="ARBA00022723"/>
    </source>
</evidence>
<dbReference type="AlphaFoldDB" id="A0A369KCV6"/>
<dbReference type="GO" id="GO:0008237">
    <property type="term" value="F:metallopeptidase activity"/>
    <property type="evidence" value="ECO:0007669"/>
    <property type="project" value="UniProtKB-KW"/>
</dbReference>
<accession>A0A369KCV6</accession>
<dbReference type="OrthoDB" id="9811314at2"/>
<keyword evidence="5" id="KW-0862">Zinc</keyword>
<comment type="similarity">
    <text evidence="1">Belongs to the peptidase M16 family.</text>
</comment>
<evidence type="ECO:0000256" key="4">
    <source>
        <dbReference type="ARBA" id="ARBA00022801"/>
    </source>
</evidence>
<comment type="caution">
    <text evidence="9">The sequence shown here is derived from an EMBL/GenBank/DDBJ whole genome shotgun (WGS) entry which is preliminary data.</text>
</comment>
<dbReference type="Proteomes" id="UP000253816">
    <property type="component" value="Unassembled WGS sequence"/>
</dbReference>
<feature type="domain" description="Peptidase M16 middle/third" evidence="8">
    <location>
        <begin position="484"/>
        <end position="692"/>
    </location>
</feature>
<evidence type="ECO:0000313" key="9">
    <source>
        <dbReference type="EMBL" id="RDB31290.1"/>
    </source>
</evidence>
<dbReference type="InterPro" id="IPR032632">
    <property type="entry name" value="Peptidase_M16_M"/>
</dbReference>
<protein>
    <submittedName>
        <fullName evidence="9">Protease III</fullName>
    </submittedName>
</protein>
<gene>
    <name evidence="9" type="ORF">HAT2_00607</name>
</gene>
<keyword evidence="6" id="KW-0482">Metalloprotease</keyword>
<keyword evidence="4" id="KW-0378">Hydrolase</keyword>
<keyword evidence="2 9" id="KW-0645">Protease</keyword>
<evidence type="ECO:0000256" key="2">
    <source>
        <dbReference type="ARBA" id="ARBA00022670"/>
    </source>
</evidence>
<evidence type="ECO:0000259" key="8">
    <source>
        <dbReference type="Pfam" id="PF16187"/>
    </source>
</evidence>
<proteinExistence type="inferred from homology"/>
<reference evidence="9 10" key="1">
    <citation type="submission" date="2018-07" db="EMBL/GenBank/DDBJ databases">
        <title>Comparative genomics of the Candidatus Parilichlamydiaceae reveals evidence of convergent evolution and genome reduction in the phylum Chlamydiae.</title>
        <authorList>
            <person name="Taylor-Brown A."/>
            <person name="Polkinghorne A."/>
        </authorList>
    </citation>
    <scope>NUCLEOTIDE SEQUENCE [LARGE SCALE GENOMIC DNA]</scope>
    <source>
        <strain evidence="9 10">Hat2</strain>
    </source>
</reference>
<sequence>MRFVHMCCCFCPIFFLWGNITPSEGSCFGPSVHTEISVQEASSSNILKRKESRIRLKNGICLVLISDPLADRCHLTLTVSSGYASPRCDTFGLAHMLTHTVFLDTNVTQQPLLKLLRDKQVELDASVEQDYTSYCLSSPLSHFEESLDLFSTALLQPGIRAEELKLAKQEIALEHAERLNDDRFRIQWTREEVYSPEHPLHQASLGKETDLSRVTAEILRNWHRRNYVGNRMFLVVNAPLAIEQMQPLLISCFERFPSPHQEDLFVEGTTYTSLPSLYRGQEPSLLYVCTQKERVLELEWALGPSPGHNKSHQWTPEEILGKLLMHKAKGGLVSILRQCGFLEDIEYDFIQRSPHSELPQQFRVRAFLTKKGTKEWSMVLSEILLGLEIIAEKANLEIFSKEALEAHKIRHFLREHPEGRQICLETAQDILIRGLASLSEQTLPSVPDLAGKTFPAYAQTLTKQSPFLVTLACPVDEWHRAHDGLSEKEAWLHVHSQKRNNQFQWLFRSLPELPKASLAQKLLMPPKNVLLSPEQSTHAISPHVTLEPTDLSKGLGQFYYCSDFIWARPVGHWQILLSLPDPSSSPGSASGAELSQLCVGLLEEATRSVIYLAGEAGIRIQYRLISPKTLELSVSGPCDQTGTLVESILQGLSRLSISEETFNLAKKRRIKNLTERCFFAPQQLALLEMEATLFDGFSLEQRIDDLNELSFHQAMHFIDQIKQFSFAKGCYFGSHGLEEIESWWGKISSINFFEPSRAQYFETAHKQEVTPKEEQILYSLEPGSACAVALHLGNYSVKSFVKKLVLAKMLESFLEQKNLEGIPVHFSVHPMMTDHRLYFAFTAALEDIPLSNDMILSLLDACADTLLRISTESQLLFEENKRKTLHDLRQPIRTAQSAINLLSQRLFLDKKGSDWPPSLLEEAMSITHQDMLQFIKEHLLKETRRAFFIRVQGIPSDQKHAVLEEGRTNWCQFNLLKHSMK</sequence>
<dbReference type="Pfam" id="PF00675">
    <property type="entry name" value="Peptidase_M16"/>
    <property type="match status" value="1"/>
</dbReference>
<dbReference type="InterPro" id="IPR011249">
    <property type="entry name" value="Metalloenz_LuxS/M16"/>
</dbReference>
<dbReference type="Gene3D" id="3.30.830.10">
    <property type="entry name" value="Metalloenzyme, LuxS/M16 peptidase-like"/>
    <property type="match status" value="3"/>
</dbReference>
<feature type="domain" description="Peptidase M16 N-terminal" evidence="7">
    <location>
        <begin position="63"/>
        <end position="174"/>
    </location>
</feature>
<dbReference type="Pfam" id="PF16187">
    <property type="entry name" value="Peptidase_M16_M"/>
    <property type="match status" value="1"/>
</dbReference>
<dbReference type="RefSeq" id="WP_114544536.1">
    <property type="nucleotide sequence ID" value="NZ_QQBG01000022.1"/>
</dbReference>
<dbReference type="GO" id="GO:0046872">
    <property type="term" value="F:metal ion binding"/>
    <property type="evidence" value="ECO:0007669"/>
    <property type="project" value="UniProtKB-KW"/>
</dbReference>
<name>A0A369KCV6_9BACT</name>
<dbReference type="GO" id="GO:0006508">
    <property type="term" value="P:proteolysis"/>
    <property type="evidence" value="ECO:0007669"/>
    <property type="project" value="UniProtKB-KW"/>
</dbReference>